<dbReference type="Gramene" id="BGIOSGA011130-TA">
    <property type="protein sequence ID" value="BGIOSGA011130-PA"/>
    <property type="gene ID" value="BGIOSGA011130"/>
</dbReference>
<evidence type="ECO:0000256" key="5">
    <source>
        <dbReference type="ARBA" id="ARBA00071116"/>
    </source>
</evidence>
<dbReference type="CDD" id="cd22297">
    <property type="entry name" value="PSMD4_RAZUL"/>
    <property type="match status" value="1"/>
</dbReference>
<proteinExistence type="inferred from homology"/>
<evidence type="ECO:0000256" key="3">
    <source>
        <dbReference type="ARBA" id="ARBA00022942"/>
    </source>
</evidence>
<dbReference type="InterPro" id="IPR003903">
    <property type="entry name" value="UIM_dom"/>
</dbReference>
<keyword evidence="3" id="KW-0647">Proteasome</keyword>
<dbReference type="PANTHER" id="PTHR10223:SF0">
    <property type="entry name" value="26S PROTEASOME NON-ATPASE REGULATORY SUBUNIT 4"/>
    <property type="match status" value="1"/>
</dbReference>
<dbReference type="Gene3D" id="1.10.287.3990">
    <property type="match status" value="1"/>
</dbReference>
<organism evidence="8 9">
    <name type="scientific">Oryza sativa subsp. indica</name>
    <name type="common">Rice</name>
    <dbReference type="NCBI Taxonomy" id="39946"/>
    <lineage>
        <taxon>Eukaryota</taxon>
        <taxon>Viridiplantae</taxon>
        <taxon>Streptophyta</taxon>
        <taxon>Embryophyta</taxon>
        <taxon>Tracheophyta</taxon>
        <taxon>Spermatophyta</taxon>
        <taxon>Magnoliopsida</taxon>
        <taxon>Liliopsida</taxon>
        <taxon>Poales</taxon>
        <taxon>Poaceae</taxon>
        <taxon>BOP clade</taxon>
        <taxon>Oryzoideae</taxon>
        <taxon>Oryzeae</taxon>
        <taxon>Oryzinae</taxon>
        <taxon>Oryza</taxon>
        <taxon>Oryza sativa</taxon>
    </lineage>
</organism>
<comment type="similarity">
    <text evidence="1">Belongs to the proteasome subunit S5A family.</text>
</comment>
<dbReference type="Proteomes" id="UP000007015">
    <property type="component" value="Chromosome 3"/>
</dbReference>
<dbReference type="HOGENOM" id="CLU_033293_0_0_1"/>
<feature type="compositionally biased region" description="Basic and acidic residues" evidence="6">
    <location>
        <begin position="568"/>
        <end position="585"/>
    </location>
</feature>
<dbReference type="Pfam" id="PF13519">
    <property type="entry name" value="VWA_2"/>
    <property type="match status" value="1"/>
</dbReference>
<dbReference type="AlphaFoldDB" id="A2XEF8"/>
<dbReference type="GO" id="GO:0043161">
    <property type="term" value="P:proteasome-mediated ubiquitin-dependent protein catabolic process"/>
    <property type="evidence" value="ECO:0007669"/>
    <property type="project" value="TreeGrafter"/>
</dbReference>
<protein>
    <recommendedName>
        <fullName evidence="5">26S proteasome non-ATPase regulatory subunit 4 homolog</fullName>
    </recommendedName>
    <alternativeName>
        <fullName evidence="4">26S proteasome regulatory subunit RPN10</fullName>
    </alternativeName>
</protein>
<keyword evidence="2" id="KW-0677">Repeat</keyword>
<dbReference type="PANTHER" id="PTHR10223">
    <property type="entry name" value="26S PROTEASOME NON-ATPASE REGULATORY SUBUNIT 4"/>
    <property type="match status" value="1"/>
</dbReference>
<name>A2XEF8_ORYSI</name>
<dbReference type="InterPro" id="IPR002035">
    <property type="entry name" value="VWF_A"/>
</dbReference>
<dbReference type="SMART" id="SM00726">
    <property type="entry name" value="UIM"/>
    <property type="match status" value="3"/>
</dbReference>
<gene>
    <name evidence="8" type="ORF">OsI_10714</name>
</gene>
<dbReference type="CDD" id="cd01452">
    <property type="entry name" value="VWA_26S_proteasome_subunit"/>
    <property type="match status" value="1"/>
</dbReference>
<dbReference type="EMBL" id="CM000128">
    <property type="protein sequence ID" value="EAY89218.1"/>
    <property type="molecule type" value="Genomic_DNA"/>
</dbReference>
<feature type="region of interest" description="Disordered" evidence="6">
    <location>
        <begin position="424"/>
        <end position="451"/>
    </location>
</feature>
<dbReference type="STRING" id="39946.A2XEF8"/>
<dbReference type="GO" id="GO:0005829">
    <property type="term" value="C:cytosol"/>
    <property type="evidence" value="ECO:0007669"/>
    <property type="project" value="TreeGrafter"/>
</dbReference>
<feature type="compositionally biased region" description="Basic and acidic residues" evidence="6">
    <location>
        <begin position="424"/>
        <end position="444"/>
    </location>
</feature>
<dbReference type="PROSITE" id="PS50330">
    <property type="entry name" value="UIM"/>
    <property type="match status" value="3"/>
</dbReference>
<dbReference type="Gene3D" id="3.40.50.410">
    <property type="entry name" value="von Willebrand factor, type A domain"/>
    <property type="match status" value="1"/>
</dbReference>
<dbReference type="OMA" id="RIVIFNC"/>
<evidence type="ECO:0000256" key="4">
    <source>
        <dbReference type="ARBA" id="ARBA00044341"/>
    </source>
</evidence>
<dbReference type="FunFam" id="1.10.287.3990:FF:000002">
    <property type="entry name" value="26S proteasome non-ATPase regulatory subunit 4 homolog"/>
    <property type="match status" value="1"/>
</dbReference>
<dbReference type="PROSITE" id="PS50234">
    <property type="entry name" value="VWFA"/>
    <property type="match status" value="1"/>
</dbReference>
<keyword evidence="9" id="KW-1185">Reference proteome</keyword>
<reference evidence="8 9" key="1">
    <citation type="journal article" date="2005" name="PLoS Biol.">
        <title>The genomes of Oryza sativa: a history of duplications.</title>
        <authorList>
            <person name="Yu J."/>
            <person name="Wang J."/>
            <person name="Lin W."/>
            <person name="Li S."/>
            <person name="Li H."/>
            <person name="Zhou J."/>
            <person name="Ni P."/>
            <person name="Dong W."/>
            <person name="Hu S."/>
            <person name="Zeng C."/>
            <person name="Zhang J."/>
            <person name="Zhang Y."/>
            <person name="Li R."/>
            <person name="Xu Z."/>
            <person name="Li S."/>
            <person name="Li X."/>
            <person name="Zheng H."/>
            <person name="Cong L."/>
            <person name="Lin L."/>
            <person name="Yin J."/>
            <person name="Geng J."/>
            <person name="Li G."/>
            <person name="Shi J."/>
            <person name="Liu J."/>
            <person name="Lv H."/>
            <person name="Li J."/>
            <person name="Wang J."/>
            <person name="Deng Y."/>
            <person name="Ran L."/>
            <person name="Shi X."/>
            <person name="Wang X."/>
            <person name="Wu Q."/>
            <person name="Li C."/>
            <person name="Ren X."/>
            <person name="Wang J."/>
            <person name="Wang X."/>
            <person name="Li D."/>
            <person name="Liu D."/>
            <person name="Zhang X."/>
            <person name="Ji Z."/>
            <person name="Zhao W."/>
            <person name="Sun Y."/>
            <person name="Zhang Z."/>
            <person name="Bao J."/>
            <person name="Han Y."/>
            <person name="Dong L."/>
            <person name="Ji J."/>
            <person name="Chen P."/>
            <person name="Wu S."/>
            <person name="Liu J."/>
            <person name="Xiao Y."/>
            <person name="Bu D."/>
            <person name="Tan J."/>
            <person name="Yang L."/>
            <person name="Ye C."/>
            <person name="Zhang J."/>
            <person name="Xu J."/>
            <person name="Zhou Y."/>
            <person name="Yu Y."/>
            <person name="Zhang B."/>
            <person name="Zhuang S."/>
            <person name="Wei H."/>
            <person name="Liu B."/>
            <person name="Lei M."/>
            <person name="Yu H."/>
            <person name="Li Y."/>
            <person name="Xu H."/>
            <person name="Wei S."/>
            <person name="He X."/>
            <person name="Fang L."/>
            <person name="Zhang Z."/>
            <person name="Zhang Y."/>
            <person name="Huang X."/>
            <person name="Su Z."/>
            <person name="Tong W."/>
            <person name="Li J."/>
            <person name="Tong Z."/>
            <person name="Li S."/>
            <person name="Ye J."/>
            <person name="Wang L."/>
            <person name="Fang L."/>
            <person name="Lei T."/>
            <person name="Chen C."/>
            <person name="Chen H."/>
            <person name="Xu Z."/>
            <person name="Li H."/>
            <person name="Huang H."/>
            <person name="Zhang F."/>
            <person name="Xu H."/>
            <person name="Li N."/>
            <person name="Zhao C."/>
            <person name="Li S."/>
            <person name="Dong L."/>
            <person name="Huang Y."/>
            <person name="Li L."/>
            <person name="Xi Y."/>
            <person name="Qi Q."/>
            <person name="Li W."/>
            <person name="Zhang B."/>
            <person name="Hu W."/>
            <person name="Zhang Y."/>
            <person name="Tian X."/>
            <person name="Jiao Y."/>
            <person name="Liang X."/>
            <person name="Jin J."/>
            <person name="Gao L."/>
            <person name="Zheng W."/>
            <person name="Hao B."/>
            <person name="Liu S."/>
            <person name="Wang W."/>
            <person name="Yuan L."/>
            <person name="Cao M."/>
            <person name="McDermott J."/>
            <person name="Samudrala R."/>
            <person name="Wang J."/>
            <person name="Wong G.K."/>
            <person name="Yang H."/>
        </authorList>
    </citation>
    <scope>NUCLEOTIDE SEQUENCE [LARGE SCALE GENOMIC DNA]</scope>
    <source>
        <strain evidence="9">cv. 93-11</strain>
    </source>
</reference>
<dbReference type="FunFam" id="3.40.50.410:FF:000005">
    <property type="entry name" value="26S proteasome non-ATPase regulatory subunit 4"/>
    <property type="match status" value="1"/>
</dbReference>
<dbReference type="Pfam" id="PF02809">
    <property type="entry name" value="UIM"/>
    <property type="match status" value="3"/>
</dbReference>
<feature type="region of interest" description="Disordered" evidence="6">
    <location>
        <begin position="546"/>
        <end position="585"/>
    </location>
</feature>
<evidence type="ECO:0000259" key="7">
    <source>
        <dbReference type="PROSITE" id="PS50234"/>
    </source>
</evidence>
<accession>A2XEF8</accession>
<dbReference type="GO" id="GO:0008540">
    <property type="term" value="C:proteasome regulatory particle, base subcomplex"/>
    <property type="evidence" value="ECO:0007669"/>
    <property type="project" value="EnsemblPlants"/>
</dbReference>
<dbReference type="SMART" id="SM00327">
    <property type="entry name" value="VWA"/>
    <property type="match status" value="1"/>
</dbReference>
<evidence type="ECO:0000313" key="9">
    <source>
        <dbReference type="Proteomes" id="UP000007015"/>
    </source>
</evidence>
<dbReference type="InterPro" id="IPR036465">
    <property type="entry name" value="vWFA_dom_sf"/>
</dbReference>
<evidence type="ECO:0000256" key="1">
    <source>
        <dbReference type="ARBA" id="ARBA00005574"/>
    </source>
</evidence>
<evidence type="ECO:0000256" key="2">
    <source>
        <dbReference type="ARBA" id="ARBA00022737"/>
    </source>
</evidence>
<dbReference type="InterPro" id="IPR049590">
    <property type="entry name" value="PSMD4_RAZUL-like"/>
</dbReference>
<dbReference type="SUPFAM" id="SSF53300">
    <property type="entry name" value="vWA-like"/>
    <property type="match status" value="1"/>
</dbReference>
<dbReference type="InterPro" id="IPR027040">
    <property type="entry name" value="PSMD4"/>
</dbReference>
<evidence type="ECO:0000256" key="6">
    <source>
        <dbReference type="SAM" id="MobiDB-lite"/>
    </source>
</evidence>
<dbReference type="GO" id="GO:0031593">
    <property type="term" value="F:polyubiquitin modification-dependent protein binding"/>
    <property type="evidence" value="ECO:0007669"/>
    <property type="project" value="TreeGrafter"/>
</dbReference>
<sequence>MDLMAVLRSSASFMYYFEIAPIPLSPNCNPMNVLPRFANPIKKWDIWLVPIDDRTRLNQENQDDHFGVALEEEGAAADLVGSHDGDEGGEDVDEGGRLWSPPASFAPTAAVLKAGGATRVGEATALSLDAVLRDTCIISSNHAFLLSTSPDTALPSSSMTVTTDAGCGAASEEGDVRVGSLSPALDQATMICIDNSEWMRNGDYSPSRFQAQADAVNLICGAKTQSNPENTVGVMTMAGKGVRVLVTPTSDLGKILACMHGLEVGAEANLAAAIQVAQLALKHRQNKRQQQRIIAFIGSPVKYDKKVLETIGKKLKKNNVALDIVDFGETDDDKPEKLEALISAVNSSDSSHIVHVPPGENALSDVLISTPIFTGEEGGSGFAASAAAAAATGAAGFEFDVDPNVDPELALALRLSMEEERARQEAIAKKAAEESSGAENKDHASSSNADSVMAEAELASNAADDKKDQPKEDDDAQLLQQALAMSMEEGSSGAAVADAAMAEAAVDDQDLALALQMSVQDAGGSSQSDMSKVFEDRSFVTSILNSLPGVDPNDPSVKDLLASLHGQGEQEKKEDKSNKPEDEKK</sequence>
<dbReference type="GO" id="GO:0005634">
    <property type="term" value="C:nucleus"/>
    <property type="evidence" value="ECO:0007669"/>
    <property type="project" value="TreeGrafter"/>
</dbReference>
<feature type="domain" description="VWFA" evidence="7">
    <location>
        <begin position="188"/>
        <end position="372"/>
    </location>
</feature>
<evidence type="ECO:0000313" key="8">
    <source>
        <dbReference type="EMBL" id="EAY89218.1"/>
    </source>
</evidence>